<protein>
    <submittedName>
        <fullName evidence="1">Uncharacterized protein</fullName>
    </submittedName>
</protein>
<proteinExistence type="predicted"/>
<reference evidence="1" key="1">
    <citation type="journal article" date="2014" name="Genome Biol. Evol.">
        <title>Pangenome evidence for extensive interdomain horizontal transfer affecting lineage core and shell genes in uncultured planktonic thaumarchaeota and euryarchaeota.</title>
        <authorList>
            <person name="Deschamps P."/>
            <person name="Zivanovic Y."/>
            <person name="Moreira D."/>
            <person name="Rodriguez-Valera F."/>
            <person name="Lopez-Garcia P."/>
        </authorList>
    </citation>
    <scope>NUCLEOTIDE SEQUENCE</scope>
</reference>
<evidence type="ECO:0000313" key="1">
    <source>
        <dbReference type="EMBL" id="AIF19084.1"/>
    </source>
</evidence>
<sequence length="124" mass="14118">MRQIPFPTNRLLYPLPLYHPLLDGDDILVGKSQFERHGFWQLLQRSERLIDERRLRSEGWADHRSDRSENLHVNLLRLTKFSPRTQFATRGSGFVGGQVVATPVGDSYAFNPAVAAVHLQVPAV</sequence>
<dbReference type="EMBL" id="KF901129">
    <property type="protein sequence ID" value="AIF19084.1"/>
    <property type="molecule type" value="Genomic_DNA"/>
</dbReference>
<accession>A0A075HTH4</accession>
<name>A0A075HTH4_9EURY</name>
<dbReference type="AlphaFoldDB" id="A0A075HTH4"/>
<organism evidence="1">
    <name type="scientific">uncultured marine group II/III euryarchaeote KM3_85_D06</name>
    <dbReference type="NCBI Taxonomy" id="1456528"/>
    <lineage>
        <taxon>Archaea</taxon>
        <taxon>Methanobacteriati</taxon>
        <taxon>Methanobacteriota</taxon>
        <taxon>environmental samples</taxon>
    </lineage>
</organism>